<dbReference type="Gene3D" id="2.60.40.10">
    <property type="entry name" value="Immunoglobulins"/>
    <property type="match status" value="1"/>
</dbReference>
<accession>A0ABY4B829</accession>
<evidence type="ECO:0000313" key="5">
    <source>
        <dbReference type="Proteomes" id="UP000831390"/>
    </source>
</evidence>
<evidence type="ECO:0000256" key="2">
    <source>
        <dbReference type="SAM" id="SignalP"/>
    </source>
</evidence>
<dbReference type="InterPro" id="IPR026444">
    <property type="entry name" value="Secre_tail"/>
</dbReference>
<dbReference type="SUPFAM" id="SSF81296">
    <property type="entry name" value="E set domains"/>
    <property type="match status" value="1"/>
</dbReference>
<dbReference type="Gene3D" id="2.30.30.100">
    <property type="match status" value="4"/>
</dbReference>
<dbReference type="InterPro" id="IPR014756">
    <property type="entry name" value="Ig_E-set"/>
</dbReference>
<evidence type="ECO:0000256" key="1">
    <source>
        <dbReference type="ARBA" id="ARBA00022729"/>
    </source>
</evidence>
<dbReference type="InterPro" id="IPR013517">
    <property type="entry name" value="FG-GAP"/>
</dbReference>
<keyword evidence="5" id="KW-1185">Reference proteome</keyword>
<feature type="domain" description="Secretion system C-terminal sorting" evidence="3">
    <location>
        <begin position="994"/>
        <end position="1070"/>
    </location>
</feature>
<dbReference type="CDD" id="cd00102">
    <property type="entry name" value="IPT"/>
    <property type="match status" value="1"/>
</dbReference>
<dbReference type="NCBIfam" id="TIGR04183">
    <property type="entry name" value="Por_Secre_tail"/>
    <property type="match status" value="1"/>
</dbReference>
<feature type="chain" id="PRO_5046486109" evidence="2">
    <location>
        <begin position="34"/>
        <end position="1071"/>
    </location>
</feature>
<dbReference type="Pfam" id="PF18962">
    <property type="entry name" value="Por_Secre_tail"/>
    <property type="match status" value="1"/>
</dbReference>
<dbReference type="InterPro" id="IPR028994">
    <property type="entry name" value="Integrin_alpha_N"/>
</dbReference>
<dbReference type="InterPro" id="IPR013783">
    <property type="entry name" value="Ig-like_fold"/>
</dbReference>
<sequence>MKQLSSFRCLPARLASPVVALALGLATAGAVQAQTPASFAPAVTYGIATNFPSSGIVAADVNNDGKLDLIIADNGNSSVSVLLGNGNGAFGAITSFSTGPNSILDDLGVADLNGDGNLDVITTDKYNGFVSVLLGNGNGTFQAVVQYYQGSPEHLAVADVNNDGKLDVVITNSYYTVKVMLGTGTGRFSGGNTFVTGVVPGVGSVPQGLAIADVNNDGQLDVLTANVGNSTAGVLLGTGTGSFGPPANFGTGNCVCAFGITGDGPKKIVAADVNGDSNLDLITANSNTNSASVLVGNGNGTFGAFSLYSTTGGPISPAGPVRHCDVAVADVNGDGKPDLLAAGTSTVGVLLNTTTVPAAPTLVGISAGSGPVGAGVTLTGSNLTGATGVSFNGTAAATFAVVNATTVTATVPIGASSGLVTVTTSGGTSNGLAFSVVAAATTWTGAVNNDWYTAGNWTAGVPASTLDVTIPASVPTFPLITNGTAVMRSLTIDAGAALTQTGGTMAIAADLTNNGTFQPTGGTVSLGATAFSSIVGSGTARFWNLTVGANGALLATSAGATVQRVLTLDGNFTTNGNAFTLQSNASGTAMVVNNGGNVVNGTVTVQRYIDPSLNPNLGYRHVSAAVGNATVASLTTSGFTPVVNPAYNTSATPLLVQSFPTVYGYDQSRLATTNNNLNAFDKGWFSPNTTSDPLAVGRGYTVLIGGGQTWNFTGALNNGDMTVNVARNADATAPDAGYALLGNPYPAPLDWSRLGDNDHPNVGSTMYVYKSNDPANPYTGVYSFYNNGIGTISPVLPVGQGFFVRVATGQTAGAVTFRNSQRPTAYTPTTYQRTTETRPLVELNLQAAGSAVNDAAFVYFEQGATDNFDARYDAEKLPNPSGLNLSTSLSATQRLSIDGRAPLGTAQRVVPLAVGVPAVGAYTLSAVQLLNLGTTPVYLRDLQSGAVIDLRAQASYSFTVSNASALLTSRFELVFAPQAVLATAPAALAAQVGLYPNPATGTAFVELPAALGRTAVTAELVDVLGRPVRTLTLPAQGTTAHRLPLADLATGVYTLHLKTSAGVIAKKLVVE</sequence>
<keyword evidence="1 2" id="KW-0732">Signal</keyword>
<gene>
    <name evidence="4" type="ORF">MTP16_06695</name>
</gene>
<dbReference type="Proteomes" id="UP000831390">
    <property type="component" value="Chromosome"/>
</dbReference>
<dbReference type="Pfam" id="PF13517">
    <property type="entry name" value="FG-GAP_3"/>
    <property type="match status" value="3"/>
</dbReference>
<dbReference type="PANTHER" id="PTHR46580">
    <property type="entry name" value="SENSOR KINASE-RELATED"/>
    <property type="match status" value="1"/>
</dbReference>
<organism evidence="4 5">
    <name type="scientific">Hymenobacter monticola</name>
    <dbReference type="NCBI Taxonomy" id="1705399"/>
    <lineage>
        <taxon>Bacteria</taxon>
        <taxon>Pseudomonadati</taxon>
        <taxon>Bacteroidota</taxon>
        <taxon>Cytophagia</taxon>
        <taxon>Cytophagales</taxon>
        <taxon>Hymenobacteraceae</taxon>
        <taxon>Hymenobacter</taxon>
    </lineage>
</organism>
<dbReference type="RefSeq" id="WP_243517091.1">
    <property type="nucleotide sequence ID" value="NZ_CP094534.1"/>
</dbReference>
<dbReference type="SUPFAM" id="SSF69318">
    <property type="entry name" value="Integrin alpha N-terminal domain"/>
    <property type="match status" value="1"/>
</dbReference>
<dbReference type="EMBL" id="CP094534">
    <property type="protein sequence ID" value="UOE35333.1"/>
    <property type="molecule type" value="Genomic_DNA"/>
</dbReference>
<evidence type="ECO:0000259" key="3">
    <source>
        <dbReference type="Pfam" id="PF18962"/>
    </source>
</evidence>
<dbReference type="PANTHER" id="PTHR46580:SF2">
    <property type="entry name" value="MAM DOMAIN-CONTAINING PROTEIN"/>
    <property type="match status" value="1"/>
</dbReference>
<name>A0ABY4B829_9BACT</name>
<protein>
    <submittedName>
        <fullName evidence="4">FG-GAP-like repeat-containing protein</fullName>
    </submittedName>
</protein>
<evidence type="ECO:0000313" key="4">
    <source>
        <dbReference type="EMBL" id="UOE35333.1"/>
    </source>
</evidence>
<reference evidence="4 5" key="1">
    <citation type="submission" date="2022-03" db="EMBL/GenBank/DDBJ databases">
        <title>Hymenobactersp. isolated from the air.</title>
        <authorList>
            <person name="Won M."/>
            <person name="Kwon S.-W."/>
        </authorList>
    </citation>
    <scope>NUCLEOTIDE SEQUENCE [LARGE SCALE GENOMIC DNA]</scope>
    <source>
        <strain evidence="4 5">KACC 22596</strain>
    </source>
</reference>
<feature type="signal peptide" evidence="2">
    <location>
        <begin position="1"/>
        <end position="33"/>
    </location>
</feature>
<proteinExistence type="predicted"/>